<dbReference type="GO" id="GO:0005886">
    <property type="term" value="C:plasma membrane"/>
    <property type="evidence" value="ECO:0007669"/>
    <property type="project" value="UniProtKB-SubCell"/>
</dbReference>
<protein>
    <submittedName>
        <fullName evidence="7">UPF0104 family protein</fullName>
    </submittedName>
</protein>
<gene>
    <name evidence="7" type="ORF">DXZ20_08670</name>
</gene>
<feature type="transmembrane region" description="Helical" evidence="6">
    <location>
        <begin position="289"/>
        <end position="312"/>
    </location>
</feature>
<name>A0A6M0RHN2_9CYAN</name>
<keyword evidence="4 6" id="KW-1133">Transmembrane helix</keyword>
<keyword evidence="2" id="KW-1003">Cell membrane</keyword>
<dbReference type="InterPro" id="IPR022791">
    <property type="entry name" value="L-PG_synthase/AglD"/>
</dbReference>
<evidence type="ECO:0000256" key="1">
    <source>
        <dbReference type="ARBA" id="ARBA00004651"/>
    </source>
</evidence>
<dbReference type="PANTHER" id="PTHR40277">
    <property type="entry name" value="BLL5419 PROTEIN"/>
    <property type="match status" value="1"/>
</dbReference>
<dbReference type="NCBIfam" id="TIGR00374">
    <property type="entry name" value="flippase-like domain"/>
    <property type="match status" value="1"/>
</dbReference>
<keyword evidence="3 6" id="KW-0812">Transmembrane</keyword>
<keyword evidence="5 6" id="KW-0472">Membrane</keyword>
<organism evidence="7 8">
    <name type="scientific">Adonisia turfae CCMR0081</name>
    <dbReference type="NCBI Taxonomy" id="2292702"/>
    <lineage>
        <taxon>Bacteria</taxon>
        <taxon>Bacillati</taxon>
        <taxon>Cyanobacteriota</taxon>
        <taxon>Adonisia</taxon>
        <taxon>Adonisia turfae</taxon>
    </lineage>
</organism>
<feature type="transmembrane region" description="Helical" evidence="6">
    <location>
        <begin position="80"/>
        <end position="98"/>
    </location>
</feature>
<proteinExistence type="predicted"/>
<keyword evidence="8" id="KW-1185">Reference proteome</keyword>
<feature type="transmembrane region" description="Helical" evidence="6">
    <location>
        <begin position="41"/>
        <end position="59"/>
    </location>
</feature>
<feature type="transmembrane region" description="Helical" evidence="6">
    <location>
        <begin position="118"/>
        <end position="141"/>
    </location>
</feature>
<comment type="subcellular location">
    <subcellularLocation>
        <location evidence="1">Cell membrane</location>
        <topology evidence="1">Multi-pass membrane protein</topology>
    </subcellularLocation>
</comment>
<feature type="transmembrane region" description="Helical" evidence="6">
    <location>
        <begin position="245"/>
        <end position="269"/>
    </location>
</feature>
<evidence type="ECO:0000256" key="2">
    <source>
        <dbReference type="ARBA" id="ARBA00022475"/>
    </source>
</evidence>
<reference evidence="7 8" key="1">
    <citation type="journal article" date="2020" name="Microb. Ecol.">
        <title>Ecogenomics of the Marine Benthic Filamentous Cyanobacterium Adonisia.</title>
        <authorList>
            <person name="Walter J.M."/>
            <person name="Coutinho F.H."/>
            <person name="Leomil L."/>
            <person name="Hargreaves P.I."/>
            <person name="Campeao M.E."/>
            <person name="Vieira V.V."/>
            <person name="Silva B.S."/>
            <person name="Fistarol G.O."/>
            <person name="Salomon P.S."/>
            <person name="Sawabe T."/>
            <person name="Mino S."/>
            <person name="Hosokawa M."/>
            <person name="Miyashita H."/>
            <person name="Maruyama F."/>
            <person name="van Verk M.C."/>
            <person name="Dutilh B.E."/>
            <person name="Thompson C.C."/>
            <person name="Thompson F.L."/>
        </authorList>
    </citation>
    <scope>NUCLEOTIDE SEQUENCE [LARGE SCALE GENOMIC DNA]</scope>
    <source>
        <strain evidence="7 8">CCMR0081</strain>
    </source>
</reference>
<evidence type="ECO:0000256" key="5">
    <source>
        <dbReference type="ARBA" id="ARBA00023136"/>
    </source>
</evidence>
<dbReference type="AlphaFoldDB" id="A0A6M0RHN2"/>
<sequence>MACSLPMKPLILLKITVSVILLIFVFTHIDFTQAWQQLHTLSLPFVLFALLFYTVLQWLSCWRWQIVLRSQGYNVPMGQLMSSYFVGMWLNIFLPGSLGGDVYRVYQVNQATQDSEAALVSVFLERFTGLAALSAIAVMGLAPAFQLVGRWDIIALFLGAVGALVGAVLLIMSPQLLRWAAPWLRRFRLAAIAVRFAKIQHLLWQFSKDRPALASSIGLSLILQLGIVVYHTIIAHQLGISISFLALLVFIPIVVVITLLPISLGGLGLKEGLWVYLFSRVGLGAEEALLLSLTVTVLGWLLSIPGGIILLLNTSDWQRISKGLNLGK</sequence>
<evidence type="ECO:0000256" key="6">
    <source>
        <dbReference type="SAM" id="Phobius"/>
    </source>
</evidence>
<evidence type="ECO:0000313" key="8">
    <source>
        <dbReference type="Proteomes" id="UP000481033"/>
    </source>
</evidence>
<dbReference type="PANTHER" id="PTHR40277:SF1">
    <property type="entry name" value="BLL5419 PROTEIN"/>
    <property type="match status" value="1"/>
</dbReference>
<accession>A0A6M0RHN2</accession>
<dbReference type="EMBL" id="QXHD01000004">
    <property type="protein sequence ID" value="NEZ55744.1"/>
    <property type="molecule type" value="Genomic_DNA"/>
</dbReference>
<evidence type="ECO:0000313" key="7">
    <source>
        <dbReference type="EMBL" id="NEZ55744.1"/>
    </source>
</evidence>
<comment type="caution">
    <text evidence="7">The sequence shown here is derived from an EMBL/GenBank/DDBJ whole genome shotgun (WGS) entry which is preliminary data.</text>
</comment>
<dbReference type="Pfam" id="PF03706">
    <property type="entry name" value="LPG_synthase_TM"/>
    <property type="match status" value="1"/>
</dbReference>
<feature type="transmembrane region" description="Helical" evidence="6">
    <location>
        <begin position="212"/>
        <end position="233"/>
    </location>
</feature>
<evidence type="ECO:0000256" key="4">
    <source>
        <dbReference type="ARBA" id="ARBA00022989"/>
    </source>
</evidence>
<feature type="transmembrane region" description="Helical" evidence="6">
    <location>
        <begin position="153"/>
        <end position="177"/>
    </location>
</feature>
<evidence type="ECO:0000256" key="3">
    <source>
        <dbReference type="ARBA" id="ARBA00022692"/>
    </source>
</evidence>
<feature type="transmembrane region" description="Helical" evidence="6">
    <location>
        <begin position="12"/>
        <end position="29"/>
    </location>
</feature>
<dbReference type="Proteomes" id="UP000481033">
    <property type="component" value="Unassembled WGS sequence"/>
</dbReference>